<organism evidence="2 3">
    <name type="scientific">Apatococcus fuscideae</name>
    <dbReference type="NCBI Taxonomy" id="2026836"/>
    <lineage>
        <taxon>Eukaryota</taxon>
        <taxon>Viridiplantae</taxon>
        <taxon>Chlorophyta</taxon>
        <taxon>core chlorophytes</taxon>
        <taxon>Trebouxiophyceae</taxon>
        <taxon>Chlorellales</taxon>
        <taxon>Chlorellaceae</taxon>
        <taxon>Apatococcus</taxon>
    </lineage>
</organism>
<comment type="caution">
    <text evidence="2">The sequence shown here is derived from an EMBL/GenBank/DDBJ whole genome shotgun (WGS) entry which is preliminary data.</text>
</comment>
<reference evidence="2 3" key="1">
    <citation type="journal article" date="2024" name="Nat. Commun.">
        <title>Phylogenomics reveals the evolutionary origins of lichenization in chlorophyte algae.</title>
        <authorList>
            <person name="Puginier C."/>
            <person name="Libourel C."/>
            <person name="Otte J."/>
            <person name="Skaloud P."/>
            <person name="Haon M."/>
            <person name="Grisel S."/>
            <person name="Petersen M."/>
            <person name="Berrin J.G."/>
            <person name="Delaux P.M."/>
            <person name="Dal Grande F."/>
            <person name="Keller J."/>
        </authorList>
    </citation>
    <scope>NUCLEOTIDE SEQUENCE [LARGE SCALE GENOMIC DNA]</scope>
    <source>
        <strain evidence="2 3">SAG 2523</strain>
    </source>
</reference>
<keyword evidence="3" id="KW-1185">Reference proteome</keyword>
<dbReference type="AlphaFoldDB" id="A0AAW1S649"/>
<name>A0AAW1S649_9CHLO</name>
<gene>
    <name evidence="2" type="ORF">WJX84_008583</name>
</gene>
<feature type="region of interest" description="Disordered" evidence="1">
    <location>
        <begin position="1"/>
        <end position="78"/>
    </location>
</feature>
<accession>A0AAW1S649</accession>
<proteinExistence type="predicted"/>
<sequence length="225" mass="24195">MGHGHGTGQKSQRRSERPGRQQLSSGVRLQGSHPWEASREAGRSQTSSSGESQPAASPWMSENGTCHASSQHPAQTEMATGTLIPAKVSSGNPWGSLHSSYVPSSATTSAAQQDARNRQEWRIKAQNPAGSAGLHEEAQGVLKGRPYATEHSAQALGATAGCLEGKLLKLNQERAALDSEYAKLPVTAGRTILQRRRKAEVEDRLSRIQLESSAIRLRLKAMDIK</sequence>
<feature type="region of interest" description="Disordered" evidence="1">
    <location>
        <begin position="99"/>
        <end position="119"/>
    </location>
</feature>
<evidence type="ECO:0000256" key="1">
    <source>
        <dbReference type="SAM" id="MobiDB-lite"/>
    </source>
</evidence>
<evidence type="ECO:0008006" key="4">
    <source>
        <dbReference type="Google" id="ProtNLM"/>
    </source>
</evidence>
<dbReference type="Proteomes" id="UP001485043">
    <property type="component" value="Unassembled WGS sequence"/>
</dbReference>
<evidence type="ECO:0000313" key="2">
    <source>
        <dbReference type="EMBL" id="KAK9840896.1"/>
    </source>
</evidence>
<feature type="compositionally biased region" description="Low complexity" evidence="1">
    <location>
        <begin position="104"/>
        <end position="113"/>
    </location>
</feature>
<protein>
    <recommendedName>
        <fullName evidence="4">Enkurin domain-containing protein</fullName>
    </recommendedName>
</protein>
<evidence type="ECO:0000313" key="3">
    <source>
        <dbReference type="Proteomes" id="UP001485043"/>
    </source>
</evidence>
<feature type="compositionally biased region" description="Polar residues" evidence="1">
    <location>
        <begin position="43"/>
        <end position="78"/>
    </location>
</feature>
<dbReference type="EMBL" id="JALJOV010001782">
    <property type="protein sequence ID" value="KAK9840896.1"/>
    <property type="molecule type" value="Genomic_DNA"/>
</dbReference>